<evidence type="ECO:0000313" key="3">
    <source>
        <dbReference type="EMBL" id="PSG86280.1"/>
    </source>
</evidence>
<dbReference type="Proteomes" id="UP000238426">
    <property type="component" value="Unassembled WGS sequence"/>
</dbReference>
<dbReference type="PANTHER" id="PTHR48081">
    <property type="entry name" value="AB HYDROLASE SUPERFAMILY PROTEIN C4A8.06C"/>
    <property type="match status" value="1"/>
</dbReference>
<proteinExistence type="predicted"/>
<dbReference type="RefSeq" id="WP_106464018.1">
    <property type="nucleotide sequence ID" value="NZ_PXOQ01000015.1"/>
</dbReference>
<evidence type="ECO:0000313" key="4">
    <source>
        <dbReference type="Proteomes" id="UP000238426"/>
    </source>
</evidence>
<gene>
    <name evidence="3" type="ORF">C7H52_11325</name>
</gene>
<keyword evidence="4" id="KW-1185">Reference proteome</keyword>
<accession>A0A2T1N4X6</accession>
<evidence type="ECO:0000259" key="2">
    <source>
        <dbReference type="Pfam" id="PF20434"/>
    </source>
</evidence>
<protein>
    <submittedName>
        <fullName evidence="3">Esterase</fullName>
    </submittedName>
</protein>
<dbReference type="AlphaFoldDB" id="A0A2T1N4X6"/>
<evidence type="ECO:0000256" key="1">
    <source>
        <dbReference type="ARBA" id="ARBA00022801"/>
    </source>
</evidence>
<keyword evidence="1" id="KW-0378">Hydrolase</keyword>
<comment type="caution">
    <text evidence="3">The sequence shown here is derived from an EMBL/GenBank/DDBJ whole genome shotgun (WGS) entry which is preliminary data.</text>
</comment>
<feature type="domain" description="BD-FAE-like" evidence="2">
    <location>
        <begin position="27"/>
        <end position="153"/>
    </location>
</feature>
<dbReference type="InterPro" id="IPR049492">
    <property type="entry name" value="BD-FAE-like_dom"/>
</dbReference>
<dbReference type="InterPro" id="IPR050300">
    <property type="entry name" value="GDXG_lipolytic_enzyme"/>
</dbReference>
<dbReference type="Pfam" id="PF20434">
    <property type="entry name" value="BD-FAE"/>
    <property type="match status" value="1"/>
</dbReference>
<sequence>MFSFSNLFSQSKETVTYIDTPLEKLKMDIYLPKKAKEDKFLSPLVIYVHGGGFSDRDRKDGSSLGKFLAEQNVVTASIDYTLYMQDKDYGCNGITSEKVKAIQIVSNQIWQATSFLLKQSDSLKINKRQIFLAGTSAGGESVLHAAYFNKNQLKTEPIDLPIDFKYAGLISGAGALMDLNLITKENRIPMFLFHGDKDATVPYATGSHRNCPPNSTGWLMLFGSQSIAKYIERIGGTCQLFTIKDGTHTQGDTYFYYQQFYIKRFIDDVLFGDQFLRYETKSIVKK</sequence>
<dbReference type="EMBL" id="PXOQ01000015">
    <property type="protein sequence ID" value="PSG86280.1"/>
    <property type="molecule type" value="Genomic_DNA"/>
</dbReference>
<dbReference type="Gene3D" id="3.40.50.1820">
    <property type="entry name" value="alpha/beta hydrolase"/>
    <property type="match status" value="1"/>
</dbReference>
<dbReference type="SUPFAM" id="SSF53474">
    <property type="entry name" value="alpha/beta-Hydrolases"/>
    <property type="match status" value="1"/>
</dbReference>
<reference evidence="3 4" key="1">
    <citation type="submission" date="2018-03" db="EMBL/GenBank/DDBJ databases">
        <title>Mesoflavibacter sp. HG37 and Mesoflavibacter sp. HG96 sp.nov., two marine bacteria isolated from seawater of Western Pacific Ocean.</title>
        <authorList>
            <person name="Cheng H."/>
            <person name="Wu Y.-H."/>
            <person name="Guo L.-L."/>
            <person name="Xu X.-W."/>
        </authorList>
    </citation>
    <scope>NUCLEOTIDE SEQUENCE [LARGE SCALE GENOMIC DNA]</scope>
    <source>
        <strain evidence="3 4">KCTC 32269</strain>
    </source>
</reference>
<dbReference type="InterPro" id="IPR029058">
    <property type="entry name" value="AB_hydrolase_fold"/>
</dbReference>
<dbReference type="GO" id="GO:0016787">
    <property type="term" value="F:hydrolase activity"/>
    <property type="evidence" value="ECO:0007669"/>
    <property type="project" value="UniProtKB-KW"/>
</dbReference>
<name>A0A2T1N4X6_9FLAO</name>
<organism evidence="3 4">
    <name type="scientific">Aurantibacter aestuarii</name>
    <dbReference type="NCBI Taxonomy" id="1266046"/>
    <lineage>
        <taxon>Bacteria</taxon>
        <taxon>Pseudomonadati</taxon>
        <taxon>Bacteroidota</taxon>
        <taxon>Flavobacteriia</taxon>
        <taxon>Flavobacteriales</taxon>
        <taxon>Flavobacteriaceae</taxon>
        <taxon>Aurantibacter</taxon>
    </lineage>
</organism>